<comment type="caution">
    <text evidence="2">The sequence shown here is derived from an EMBL/GenBank/DDBJ whole genome shotgun (WGS) entry which is preliminary data.</text>
</comment>
<feature type="transmembrane region" description="Helical" evidence="1">
    <location>
        <begin position="63"/>
        <end position="81"/>
    </location>
</feature>
<keyword evidence="1" id="KW-1133">Transmembrane helix</keyword>
<feature type="transmembrane region" description="Helical" evidence="1">
    <location>
        <begin position="6"/>
        <end position="22"/>
    </location>
</feature>
<name>A0A109MYG7_9BACI</name>
<evidence type="ECO:0000256" key="1">
    <source>
        <dbReference type="SAM" id="Phobius"/>
    </source>
</evidence>
<dbReference type="Proteomes" id="UP000064189">
    <property type="component" value="Unassembled WGS sequence"/>
</dbReference>
<sequence length="100" mass="11261">MPILVTLIVLSLGIYLFYKIKSVRTKMPMEKKWISGKSSIALGAFVALFGINQLFLFHTTTTYIIAAVFISVGLFSIFGGYKMYKYYLPYAIEEAANQKG</sequence>
<accession>A0A109MYG7</accession>
<evidence type="ECO:0000313" key="3">
    <source>
        <dbReference type="Proteomes" id="UP000064189"/>
    </source>
</evidence>
<evidence type="ECO:0000313" key="2">
    <source>
        <dbReference type="EMBL" id="KWW20044.1"/>
    </source>
</evidence>
<dbReference type="EMBL" id="LNNH01000019">
    <property type="protein sequence ID" value="KWW20044.1"/>
    <property type="molecule type" value="Genomic_DNA"/>
</dbReference>
<keyword evidence="1" id="KW-0472">Membrane</keyword>
<dbReference type="RefSeq" id="WP_061142233.1">
    <property type="nucleotide sequence ID" value="NZ_LNNH01000019.1"/>
</dbReference>
<gene>
    <name evidence="2" type="ORF">AS888_06390</name>
</gene>
<keyword evidence="3" id="KW-1185">Reference proteome</keyword>
<keyword evidence="1" id="KW-0812">Transmembrane</keyword>
<dbReference type="Pfam" id="PF14007">
    <property type="entry name" value="YtpI"/>
    <property type="match status" value="1"/>
</dbReference>
<evidence type="ECO:0008006" key="4">
    <source>
        <dbReference type="Google" id="ProtNLM"/>
    </source>
</evidence>
<feature type="transmembrane region" description="Helical" evidence="1">
    <location>
        <begin position="34"/>
        <end position="57"/>
    </location>
</feature>
<reference evidence="2 3" key="1">
    <citation type="submission" date="2015-11" db="EMBL/GenBank/DDBJ databases">
        <title>Genome Sequence of Bacillus simplex strain VanAntwerpen2.</title>
        <authorList>
            <person name="Couger M.B."/>
        </authorList>
    </citation>
    <scope>NUCLEOTIDE SEQUENCE [LARGE SCALE GENOMIC DNA]</scope>
    <source>
        <strain evidence="2 3">VanAntwerpen02</strain>
    </source>
</reference>
<dbReference type="AlphaFoldDB" id="A0A109MYG7"/>
<protein>
    <recommendedName>
        <fullName evidence="4">YtpI-like protein</fullName>
    </recommendedName>
</protein>
<proteinExistence type="predicted"/>
<organism evidence="2 3">
    <name type="scientific">Peribacillus simplex</name>
    <dbReference type="NCBI Taxonomy" id="1478"/>
    <lineage>
        <taxon>Bacteria</taxon>
        <taxon>Bacillati</taxon>
        <taxon>Bacillota</taxon>
        <taxon>Bacilli</taxon>
        <taxon>Bacillales</taxon>
        <taxon>Bacillaceae</taxon>
        <taxon>Peribacillus</taxon>
    </lineage>
</organism>
<dbReference type="InterPro" id="IPR025618">
    <property type="entry name" value="YtpI"/>
</dbReference>